<evidence type="ECO:0000313" key="3">
    <source>
        <dbReference type="Proteomes" id="UP000326041"/>
    </source>
</evidence>
<name>A0ABX6B6P3_9ACTN</name>
<proteinExistence type="predicted"/>
<evidence type="ECO:0000313" key="2">
    <source>
        <dbReference type="EMBL" id="QEV09462.1"/>
    </source>
</evidence>
<dbReference type="RefSeq" id="WP_055606316.1">
    <property type="nucleotide sequence ID" value="NZ_CP144227.1"/>
</dbReference>
<dbReference type="Proteomes" id="UP000326041">
    <property type="component" value="Chromosome"/>
</dbReference>
<sequence>MDRSHLIEATAGNAADSGDGRQLTPEHIERALDAVFGTVDHPGSIAEALRRGETVLLGSFGSFHGEGEEVSFRPGKALTEYLRGTAG</sequence>
<keyword evidence="3" id="KW-1185">Reference proteome</keyword>
<evidence type="ECO:0008006" key="4">
    <source>
        <dbReference type="Google" id="ProtNLM"/>
    </source>
</evidence>
<protein>
    <recommendedName>
        <fullName evidence="4">DNA-binding protein</fullName>
    </recommendedName>
</protein>
<feature type="region of interest" description="Disordered" evidence="1">
    <location>
        <begin position="1"/>
        <end position="22"/>
    </location>
</feature>
<dbReference type="EMBL" id="CP023697">
    <property type="protein sequence ID" value="QEV09462.1"/>
    <property type="molecule type" value="Genomic_DNA"/>
</dbReference>
<dbReference type="SUPFAM" id="SSF47729">
    <property type="entry name" value="IHF-like DNA-binding proteins"/>
    <property type="match status" value="1"/>
</dbReference>
<evidence type="ECO:0000256" key="1">
    <source>
        <dbReference type="SAM" id="MobiDB-lite"/>
    </source>
</evidence>
<reference evidence="2 3" key="1">
    <citation type="submission" date="2017-09" db="EMBL/GenBank/DDBJ databases">
        <authorList>
            <person name="Lee N."/>
            <person name="Cho B.-K."/>
        </authorList>
    </citation>
    <scope>NUCLEOTIDE SEQUENCE [LARGE SCALE GENOMIC DNA]</scope>
    <source>
        <strain evidence="2 3">ATCC 13879</strain>
    </source>
</reference>
<accession>A0ABX6B6P3</accession>
<organism evidence="2 3">
    <name type="scientific">Streptomyces prasinus</name>
    <dbReference type="NCBI Taxonomy" id="67345"/>
    <lineage>
        <taxon>Bacteria</taxon>
        <taxon>Bacillati</taxon>
        <taxon>Actinomycetota</taxon>
        <taxon>Actinomycetes</taxon>
        <taxon>Kitasatosporales</taxon>
        <taxon>Streptomycetaceae</taxon>
        <taxon>Streptomyces</taxon>
    </lineage>
</organism>
<dbReference type="InterPro" id="IPR010992">
    <property type="entry name" value="IHF-like_DNA-bd_dom_sf"/>
</dbReference>
<gene>
    <name evidence="2" type="ORF">CP972_31125</name>
</gene>